<dbReference type="SUPFAM" id="SSF54791">
    <property type="entry name" value="Eukaryotic type KH-domain (KH-domain type I)"/>
    <property type="match status" value="1"/>
</dbReference>
<comment type="function">
    <text evidence="8">Involved in mRNA degradation. Catalyzes the phosphorolysis of single-stranded polyribonucleotides processively in the 3'- to 5'-direction.</text>
</comment>
<dbReference type="SMART" id="SM00322">
    <property type="entry name" value="KH"/>
    <property type="match status" value="1"/>
</dbReference>
<dbReference type="RefSeq" id="WP_066338315.1">
    <property type="nucleotide sequence ID" value="NZ_CP016503.1"/>
</dbReference>
<dbReference type="EMBL" id="CP016503">
    <property type="protein sequence ID" value="ANV97390.1"/>
    <property type="molecule type" value="Genomic_DNA"/>
</dbReference>
<keyword evidence="3 8" id="KW-0808">Transferase</keyword>
<feature type="binding site" evidence="8">
    <location>
        <position position="485"/>
    </location>
    <ligand>
        <name>Mg(2+)</name>
        <dbReference type="ChEBI" id="CHEBI:18420"/>
    </ligand>
</feature>
<dbReference type="PANTHER" id="PTHR11252:SF0">
    <property type="entry name" value="POLYRIBONUCLEOTIDE NUCLEOTIDYLTRANSFERASE 1, MITOCHONDRIAL"/>
    <property type="match status" value="1"/>
</dbReference>
<dbReference type="CDD" id="cd02393">
    <property type="entry name" value="KH-I_PNPase"/>
    <property type="match status" value="1"/>
</dbReference>
<proteinExistence type="inferred from homology"/>
<dbReference type="InterPro" id="IPR036612">
    <property type="entry name" value="KH_dom_type_1_sf"/>
</dbReference>
<dbReference type="Proteomes" id="UP000092884">
    <property type="component" value="Chromosome"/>
</dbReference>
<dbReference type="InterPro" id="IPR027408">
    <property type="entry name" value="PNPase/RNase_PH_dom_sf"/>
</dbReference>
<dbReference type="InterPro" id="IPR001247">
    <property type="entry name" value="ExoRNase_PH_dom1"/>
</dbReference>
<dbReference type="InterPro" id="IPR015847">
    <property type="entry name" value="ExoRNase_PH_dom2"/>
</dbReference>
<keyword evidence="11" id="KW-1185">Reference proteome</keyword>
<evidence type="ECO:0000256" key="6">
    <source>
        <dbReference type="ARBA" id="ARBA00022842"/>
    </source>
</evidence>
<dbReference type="HAMAP" id="MF_01595">
    <property type="entry name" value="PNPase"/>
    <property type="match status" value="1"/>
</dbReference>
<evidence type="ECO:0000256" key="3">
    <source>
        <dbReference type="ARBA" id="ARBA00022679"/>
    </source>
</evidence>
<dbReference type="InterPro" id="IPR012340">
    <property type="entry name" value="NA-bd_OB-fold"/>
</dbReference>
<dbReference type="PANTHER" id="PTHR11252">
    <property type="entry name" value="POLYRIBONUCLEOTIDE NUCLEOTIDYLTRANSFERASE"/>
    <property type="match status" value="1"/>
</dbReference>
<evidence type="ECO:0000256" key="2">
    <source>
        <dbReference type="ARBA" id="ARBA00022490"/>
    </source>
</evidence>
<dbReference type="GO" id="GO:0005829">
    <property type="term" value="C:cytosol"/>
    <property type="evidence" value="ECO:0007669"/>
    <property type="project" value="TreeGrafter"/>
</dbReference>
<dbReference type="OrthoDB" id="9804305at2"/>
<dbReference type="PROSITE" id="PS50126">
    <property type="entry name" value="S1"/>
    <property type="match status" value="1"/>
</dbReference>
<dbReference type="PIRSF" id="PIRSF005499">
    <property type="entry name" value="PNPase"/>
    <property type="match status" value="1"/>
</dbReference>
<evidence type="ECO:0000256" key="5">
    <source>
        <dbReference type="ARBA" id="ARBA00022723"/>
    </source>
</evidence>
<keyword evidence="2 8" id="KW-0963">Cytoplasm</keyword>
<dbReference type="STRING" id="222136.BBW65_00500"/>
<dbReference type="FunFam" id="3.30.1370.10:FF:000001">
    <property type="entry name" value="Polyribonucleotide nucleotidyltransferase"/>
    <property type="match status" value="1"/>
</dbReference>
<feature type="domain" description="S1 motif" evidence="9">
    <location>
        <begin position="632"/>
        <end position="695"/>
    </location>
</feature>
<evidence type="ECO:0000256" key="7">
    <source>
        <dbReference type="ARBA" id="ARBA00022884"/>
    </source>
</evidence>
<keyword evidence="7 8" id="KW-0694">RNA-binding</keyword>
<dbReference type="NCBIfam" id="TIGR03591">
    <property type="entry name" value="polynuc_phos"/>
    <property type="match status" value="1"/>
</dbReference>
<dbReference type="AlphaFoldDB" id="A0A1B1U3Q3"/>
<dbReference type="InterPro" id="IPR004088">
    <property type="entry name" value="KH_dom_type_1"/>
</dbReference>
<dbReference type="CDD" id="cd11364">
    <property type="entry name" value="RNase_PH_PNPase_2"/>
    <property type="match status" value="1"/>
</dbReference>
<dbReference type="EC" id="2.7.7.8" evidence="8"/>
<dbReference type="GO" id="GO:0003723">
    <property type="term" value="F:RNA binding"/>
    <property type="evidence" value="ECO:0007669"/>
    <property type="project" value="UniProtKB-UniRule"/>
</dbReference>
<comment type="similarity">
    <text evidence="1 8">Belongs to the polyribonucleotide nucleotidyltransferase family.</text>
</comment>
<comment type="subcellular location">
    <subcellularLocation>
        <location evidence="8">Cytoplasm</location>
    </subcellularLocation>
</comment>
<feature type="binding site" evidence="8">
    <location>
        <position position="491"/>
    </location>
    <ligand>
        <name>Mg(2+)</name>
        <dbReference type="ChEBI" id="CHEBI:18420"/>
    </ligand>
</feature>
<dbReference type="FunFam" id="3.30.230.70:FF:000026">
    <property type="entry name" value="Polyribonucleotide nucleotidyltransferase"/>
    <property type="match status" value="1"/>
</dbReference>
<evidence type="ECO:0000313" key="10">
    <source>
        <dbReference type="EMBL" id="ANV97390.1"/>
    </source>
</evidence>
<dbReference type="GO" id="GO:0006402">
    <property type="term" value="P:mRNA catabolic process"/>
    <property type="evidence" value="ECO:0007669"/>
    <property type="project" value="UniProtKB-UniRule"/>
</dbReference>
<name>A0A1B1U3Q3_9HELI</name>
<keyword evidence="5 8" id="KW-0479">Metal-binding</keyword>
<dbReference type="InterPro" id="IPR004087">
    <property type="entry name" value="KH_dom"/>
</dbReference>
<gene>
    <name evidence="8" type="primary">pnp</name>
    <name evidence="10" type="ORF">BBW65_00500</name>
</gene>
<comment type="catalytic activity">
    <reaction evidence="8">
        <text>RNA(n+1) + phosphate = RNA(n) + a ribonucleoside 5'-diphosphate</text>
        <dbReference type="Rhea" id="RHEA:22096"/>
        <dbReference type="Rhea" id="RHEA-COMP:14527"/>
        <dbReference type="Rhea" id="RHEA-COMP:17342"/>
        <dbReference type="ChEBI" id="CHEBI:43474"/>
        <dbReference type="ChEBI" id="CHEBI:57930"/>
        <dbReference type="ChEBI" id="CHEBI:140395"/>
        <dbReference type="EC" id="2.7.7.8"/>
    </reaction>
</comment>
<dbReference type="Gene3D" id="3.30.230.70">
    <property type="entry name" value="GHMP Kinase, N-terminal domain"/>
    <property type="match status" value="2"/>
</dbReference>
<keyword evidence="4 8" id="KW-0548">Nucleotidyltransferase</keyword>
<sequence>MITIQSNSLLEEFDFTKVAQQSRGSVWYQCGKTTIMASVAIEENVVVDEDFLPLTVQYIERAYANAKFPSGFIKREGKPSEFEILTSRIIDRTLRPLFPDDYRYSTQITVMVFSYDGTQDLQVCALNAASSALYVAGVSIESPAYAVRVGRNQQGLILNPNMQELQSGSLDLYVSGCNQNLLMIEMRSLGDTSDNCALSEEELCEAIELAKQAIAEGSQKYHHAFTSLQKAPLEIQKTSKPNFETICAYIQEHYADALKQAIVQMAKSERMVEIEKLLKVIMEKQQNDWTQEEVFEALCHKKREMMREMILGDGIRADLRKLNEVRPITIETNLLPNAHGSCLFKRGQTQALVVATIGGEQDAQVYELLGEKTPSKERLMVHYNFPGFSVGEASMVGAVGRRELGHGNLAKRALESSVRDKRVVRLVSEILESNGSSSMATVCGGSLALRASGVAIQELVAGVAMGLIKDRDRYAILTDIMGLEDHEGDMDFKIAGTSAGVTAMQMDIKLGGVTSNILKEALYQAKEARMQILAIMREAEEKIIINEEIVPTSISFGVDADRIVDIIGQGGKTIKEIIEKFAVMIDLDRQNGKVQINGIGAERLNACKDYILNFLQQRHGQAKVNYKAYTSGSIFEGRVKKLVEFGAFVELPNGGDGLLHISKIRAKGVVLSEGQTIECKILNVEQNKVELDFSE</sequence>
<dbReference type="Pfam" id="PF00013">
    <property type="entry name" value="KH_1"/>
    <property type="match status" value="1"/>
</dbReference>
<dbReference type="Gene3D" id="3.30.1370.10">
    <property type="entry name" value="K Homology domain, type 1"/>
    <property type="match status" value="1"/>
</dbReference>
<dbReference type="GO" id="GO:0000287">
    <property type="term" value="F:magnesium ion binding"/>
    <property type="evidence" value="ECO:0007669"/>
    <property type="project" value="UniProtKB-UniRule"/>
</dbReference>
<dbReference type="GO" id="GO:0004654">
    <property type="term" value="F:polyribonucleotide nucleotidyltransferase activity"/>
    <property type="evidence" value="ECO:0007669"/>
    <property type="project" value="UniProtKB-UniRule"/>
</dbReference>
<keyword evidence="6 8" id="KW-0460">Magnesium</keyword>
<dbReference type="InterPro" id="IPR020568">
    <property type="entry name" value="Ribosomal_Su5_D2-typ_SF"/>
</dbReference>
<dbReference type="InterPro" id="IPR003029">
    <property type="entry name" value="S1_domain"/>
</dbReference>
<dbReference type="Pfam" id="PF00575">
    <property type="entry name" value="S1"/>
    <property type="match status" value="1"/>
</dbReference>
<evidence type="ECO:0000259" key="9">
    <source>
        <dbReference type="PROSITE" id="PS50126"/>
    </source>
</evidence>
<dbReference type="NCBIfam" id="NF008805">
    <property type="entry name" value="PRK11824.1"/>
    <property type="match status" value="1"/>
</dbReference>
<dbReference type="Pfam" id="PF03725">
    <property type="entry name" value="RNase_PH_C"/>
    <property type="match status" value="1"/>
</dbReference>
<accession>A0A1B1U3Q3</accession>
<evidence type="ECO:0000256" key="4">
    <source>
        <dbReference type="ARBA" id="ARBA00022695"/>
    </source>
</evidence>
<dbReference type="SUPFAM" id="SSF55666">
    <property type="entry name" value="Ribonuclease PH domain 2-like"/>
    <property type="match status" value="2"/>
</dbReference>
<comment type="cofactor">
    <cofactor evidence="8">
        <name>Mg(2+)</name>
        <dbReference type="ChEBI" id="CHEBI:18420"/>
    </cofactor>
</comment>
<dbReference type="SUPFAM" id="SSF54211">
    <property type="entry name" value="Ribosomal protein S5 domain 2-like"/>
    <property type="match status" value="2"/>
</dbReference>
<dbReference type="InterPro" id="IPR012162">
    <property type="entry name" value="PNPase"/>
</dbReference>
<evidence type="ECO:0000256" key="8">
    <source>
        <dbReference type="HAMAP-Rule" id="MF_01595"/>
    </source>
</evidence>
<dbReference type="SMART" id="SM00316">
    <property type="entry name" value="S1"/>
    <property type="match status" value="1"/>
</dbReference>
<dbReference type="InterPro" id="IPR036345">
    <property type="entry name" value="ExoRNase_PH_dom2_sf"/>
</dbReference>
<dbReference type="KEGG" id="het:BBW65_00500"/>
<dbReference type="Gene3D" id="2.40.50.140">
    <property type="entry name" value="Nucleic acid-binding proteins"/>
    <property type="match status" value="1"/>
</dbReference>
<dbReference type="PROSITE" id="PS50084">
    <property type="entry name" value="KH_TYPE_1"/>
    <property type="match status" value="1"/>
</dbReference>
<protein>
    <recommendedName>
        <fullName evidence="8">Polyribonucleotide nucleotidyltransferase</fullName>
        <ecNumber evidence="8">2.7.7.8</ecNumber>
    </recommendedName>
    <alternativeName>
        <fullName evidence="8">Polynucleotide phosphorylase</fullName>
        <shortName evidence="8">PNPase</shortName>
    </alternativeName>
</protein>
<dbReference type="SUPFAM" id="SSF50249">
    <property type="entry name" value="Nucleic acid-binding proteins"/>
    <property type="match status" value="1"/>
</dbReference>
<evidence type="ECO:0000313" key="11">
    <source>
        <dbReference type="Proteomes" id="UP000092884"/>
    </source>
</evidence>
<dbReference type="GO" id="GO:0000175">
    <property type="term" value="F:3'-5'-RNA exonuclease activity"/>
    <property type="evidence" value="ECO:0007669"/>
    <property type="project" value="TreeGrafter"/>
</dbReference>
<organism evidence="10 11">
    <name type="scientific">Helicobacter enhydrae</name>
    <dbReference type="NCBI Taxonomy" id="222136"/>
    <lineage>
        <taxon>Bacteria</taxon>
        <taxon>Pseudomonadati</taxon>
        <taxon>Campylobacterota</taxon>
        <taxon>Epsilonproteobacteria</taxon>
        <taxon>Campylobacterales</taxon>
        <taxon>Helicobacteraceae</taxon>
        <taxon>Helicobacter</taxon>
    </lineage>
</organism>
<evidence type="ECO:0000256" key="1">
    <source>
        <dbReference type="ARBA" id="ARBA00007404"/>
    </source>
</evidence>
<dbReference type="FunFam" id="3.30.230.70:FF:000029">
    <property type="entry name" value="Polyribonucleotide nucleotidyltransferase"/>
    <property type="match status" value="1"/>
</dbReference>
<reference evidence="11" key="1">
    <citation type="submission" date="2016-07" db="EMBL/GenBank/DDBJ databases">
        <authorList>
            <person name="Florea S."/>
            <person name="Webb J.S."/>
            <person name="Jaromczyk J."/>
            <person name="Schardl C.L."/>
        </authorList>
    </citation>
    <scope>NUCLEOTIDE SEQUENCE [LARGE SCALE GENOMIC DNA]</scope>
    <source>
        <strain evidence="11">MIT 01-6242</strain>
    </source>
</reference>
<dbReference type="Pfam" id="PF01138">
    <property type="entry name" value="RNase_PH"/>
    <property type="match status" value="2"/>
</dbReference>